<keyword evidence="2" id="KW-1185">Reference proteome</keyword>
<dbReference type="Proteomes" id="UP001204851">
    <property type="component" value="Unassembled WGS sequence"/>
</dbReference>
<gene>
    <name evidence="1" type="ORF">M0L44_08785</name>
</gene>
<organism evidence="1 2">
    <name type="scientific">Ideonella oryzae</name>
    <dbReference type="NCBI Taxonomy" id="2937441"/>
    <lineage>
        <taxon>Bacteria</taxon>
        <taxon>Pseudomonadati</taxon>
        <taxon>Pseudomonadota</taxon>
        <taxon>Betaproteobacteria</taxon>
        <taxon>Burkholderiales</taxon>
        <taxon>Sphaerotilaceae</taxon>
        <taxon>Ideonella</taxon>
    </lineage>
</organism>
<accession>A0ABT1BKQ8</accession>
<name>A0ABT1BKQ8_9BURK</name>
<proteinExistence type="predicted"/>
<dbReference type="EMBL" id="JAMXMC010000004">
    <property type="protein sequence ID" value="MCO5976802.1"/>
    <property type="molecule type" value="Genomic_DNA"/>
</dbReference>
<sequence>MTATVEITSTQRVYDAVVDLHALEQVATRETVARLTGLKLTVVDDRLRALVDDQKLKRVLRGVYVPVETHPPARDISKTILSDGRVKIEIGDEVLTLTPREDRMLSSLMAGTAAQAIAIQTGNTMVQLGSDLHVLMRAAELAVKTRR</sequence>
<dbReference type="RefSeq" id="WP_252769269.1">
    <property type="nucleotide sequence ID" value="NZ_JAMXMC010000004.1"/>
</dbReference>
<evidence type="ECO:0000313" key="1">
    <source>
        <dbReference type="EMBL" id="MCO5976802.1"/>
    </source>
</evidence>
<comment type="caution">
    <text evidence="1">The sequence shown here is derived from an EMBL/GenBank/DDBJ whole genome shotgun (WGS) entry which is preliminary data.</text>
</comment>
<reference evidence="1 2" key="1">
    <citation type="submission" date="2022-06" db="EMBL/GenBank/DDBJ databases">
        <title>Ideonella sp. NS12-5 Genome sequencing and assembly.</title>
        <authorList>
            <person name="Jung Y."/>
        </authorList>
    </citation>
    <scope>NUCLEOTIDE SEQUENCE [LARGE SCALE GENOMIC DNA]</scope>
    <source>
        <strain evidence="1 2">NS12-5</strain>
    </source>
</reference>
<protein>
    <submittedName>
        <fullName evidence="1">Uncharacterized protein</fullName>
    </submittedName>
</protein>
<evidence type="ECO:0000313" key="2">
    <source>
        <dbReference type="Proteomes" id="UP001204851"/>
    </source>
</evidence>